<dbReference type="OrthoDB" id="10302545at2759"/>
<dbReference type="AlphaFoldDB" id="A0A6A3JDX6"/>
<sequence>MSARGKRDVESNTIARIEPFFMYSWTLDEYIEAVSDQTFYDKVAVMLDATYDWDVNGDGDDDDDEYTKTLSQEEQKLRLLHLKFYYADDSIKEEFEVGDKVVVGMPNILGNLSWVQPVDWNQAAVTVYFDTKANKVIFIR</sequence>
<protein>
    <submittedName>
        <fullName evidence="1">Uncharacterized protein</fullName>
    </submittedName>
</protein>
<dbReference type="Proteomes" id="UP000435112">
    <property type="component" value="Unassembled WGS sequence"/>
</dbReference>
<comment type="caution">
    <text evidence="1">The sequence shown here is derived from an EMBL/GenBank/DDBJ whole genome shotgun (WGS) entry which is preliminary data.</text>
</comment>
<dbReference type="EMBL" id="QXFU01002021">
    <property type="protein sequence ID" value="KAE8991668.1"/>
    <property type="molecule type" value="Genomic_DNA"/>
</dbReference>
<evidence type="ECO:0000313" key="2">
    <source>
        <dbReference type="Proteomes" id="UP000435112"/>
    </source>
</evidence>
<name>A0A6A3JDX6_9STRA</name>
<organism evidence="1 2">
    <name type="scientific">Phytophthora rubi</name>
    <dbReference type="NCBI Taxonomy" id="129364"/>
    <lineage>
        <taxon>Eukaryota</taxon>
        <taxon>Sar</taxon>
        <taxon>Stramenopiles</taxon>
        <taxon>Oomycota</taxon>
        <taxon>Peronosporomycetes</taxon>
        <taxon>Peronosporales</taxon>
        <taxon>Peronosporaceae</taxon>
        <taxon>Phytophthora</taxon>
    </lineage>
</organism>
<accession>A0A6A3JDX6</accession>
<evidence type="ECO:0000313" key="1">
    <source>
        <dbReference type="EMBL" id="KAE8991668.1"/>
    </source>
</evidence>
<proteinExistence type="predicted"/>
<reference evidence="1 2" key="1">
    <citation type="submission" date="2018-09" db="EMBL/GenBank/DDBJ databases">
        <title>Genomic investigation of the strawberry pathogen Phytophthora fragariae indicates pathogenicity is determined by transcriptional variation in three key races.</title>
        <authorList>
            <person name="Adams T.M."/>
            <person name="Armitage A.D."/>
            <person name="Sobczyk M.K."/>
            <person name="Bates H.J."/>
            <person name="Dunwell J.M."/>
            <person name="Nellist C.F."/>
            <person name="Harrison R.J."/>
        </authorList>
    </citation>
    <scope>NUCLEOTIDE SEQUENCE [LARGE SCALE GENOMIC DNA]</scope>
    <source>
        <strain evidence="1 2">SCRP324</strain>
    </source>
</reference>
<gene>
    <name evidence="1" type="ORF">PR002_g20778</name>
</gene>